<dbReference type="GO" id="GO:0003677">
    <property type="term" value="F:DNA binding"/>
    <property type="evidence" value="ECO:0007669"/>
    <property type="project" value="InterPro"/>
</dbReference>
<dbReference type="PROSITE" id="PS51898">
    <property type="entry name" value="TYR_RECOMBINASE"/>
    <property type="match status" value="1"/>
</dbReference>
<evidence type="ECO:0000256" key="3">
    <source>
        <dbReference type="ARBA" id="ARBA00023172"/>
    </source>
</evidence>
<evidence type="ECO:0000259" key="4">
    <source>
        <dbReference type="PROSITE" id="PS51898"/>
    </source>
</evidence>
<protein>
    <submittedName>
        <fullName evidence="5">Tyrosine-type recombinase/integrase</fullName>
    </submittedName>
</protein>
<keyword evidence="3" id="KW-0233">DNA recombination</keyword>
<keyword evidence="2" id="KW-0229">DNA integration</keyword>
<gene>
    <name evidence="5" type="ORF">G3446_26545</name>
</gene>
<sequence length="232" mass="25684">MKTLAHALEEYLALRRALGFKMDDAQRLLSRFLAFLEQHGCAHITSELALQWATQSPTASPAEGTRRLTLVRGFARFRAAMDPQTQIPAIGLLSARPQRAVPYLYTDTEVVRLLEAAAQLHSPTGLRAQTAVTALGLLSVTGMRVGELLALDDTDVDLTLGEVTIRHGKFDKARVLPLHATTQEVLRAYVVARHRVFPSAPTPSFLISEQGTRLSQWSLRYTFVKLSRQIGL</sequence>
<dbReference type="InterPro" id="IPR011010">
    <property type="entry name" value="DNA_brk_join_enz"/>
</dbReference>
<dbReference type="RefSeq" id="WP_164456659.1">
    <property type="nucleotide sequence ID" value="NZ_JAAIJQ010000230.1"/>
</dbReference>
<keyword evidence="6" id="KW-1185">Reference proteome</keyword>
<dbReference type="GO" id="GO:0007059">
    <property type="term" value="P:chromosome segregation"/>
    <property type="evidence" value="ECO:0007669"/>
    <property type="project" value="UniProtKB-KW"/>
</dbReference>
<evidence type="ECO:0000313" key="5">
    <source>
        <dbReference type="EMBL" id="NEV65342.1"/>
    </source>
</evidence>
<feature type="non-terminal residue" evidence="5">
    <location>
        <position position="232"/>
    </location>
</feature>
<dbReference type="GO" id="GO:0015074">
    <property type="term" value="P:DNA integration"/>
    <property type="evidence" value="ECO:0007669"/>
    <property type="project" value="UniProtKB-KW"/>
</dbReference>
<feature type="domain" description="Tyr recombinase" evidence="4">
    <location>
        <begin position="99"/>
        <end position="232"/>
    </location>
</feature>
<accession>A0A6M0K6G0</accession>
<name>A0A6M0K6G0_9GAMM</name>
<dbReference type="SUPFAM" id="SSF56349">
    <property type="entry name" value="DNA breaking-rejoining enzymes"/>
    <property type="match status" value="1"/>
</dbReference>
<dbReference type="Proteomes" id="UP000483379">
    <property type="component" value="Unassembled WGS sequence"/>
</dbReference>
<dbReference type="AlphaFoldDB" id="A0A6M0K6G0"/>
<dbReference type="Pfam" id="PF00589">
    <property type="entry name" value="Phage_integrase"/>
    <property type="match status" value="1"/>
</dbReference>
<dbReference type="InterPro" id="IPR013762">
    <property type="entry name" value="Integrase-like_cat_sf"/>
</dbReference>
<dbReference type="InterPro" id="IPR002104">
    <property type="entry name" value="Integrase_catalytic"/>
</dbReference>
<evidence type="ECO:0000256" key="2">
    <source>
        <dbReference type="ARBA" id="ARBA00022908"/>
    </source>
</evidence>
<evidence type="ECO:0000256" key="1">
    <source>
        <dbReference type="ARBA" id="ARBA00022829"/>
    </source>
</evidence>
<dbReference type="InterPro" id="IPR050090">
    <property type="entry name" value="Tyrosine_recombinase_XerCD"/>
</dbReference>
<dbReference type="PANTHER" id="PTHR30349">
    <property type="entry name" value="PHAGE INTEGRASE-RELATED"/>
    <property type="match status" value="1"/>
</dbReference>
<dbReference type="GO" id="GO:0006310">
    <property type="term" value="P:DNA recombination"/>
    <property type="evidence" value="ECO:0007669"/>
    <property type="project" value="UniProtKB-KW"/>
</dbReference>
<dbReference type="Gene3D" id="1.10.443.10">
    <property type="entry name" value="Intergrase catalytic core"/>
    <property type="match status" value="1"/>
</dbReference>
<proteinExistence type="predicted"/>
<dbReference type="PANTHER" id="PTHR30349:SF81">
    <property type="entry name" value="TYROSINE RECOMBINASE XERC"/>
    <property type="match status" value="1"/>
</dbReference>
<dbReference type="EMBL" id="JAAIJQ010000230">
    <property type="protein sequence ID" value="NEV65342.1"/>
    <property type="molecule type" value="Genomic_DNA"/>
</dbReference>
<organism evidence="5 6">
    <name type="scientific">Thiorhodococcus minor</name>
    <dbReference type="NCBI Taxonomy" id="57489"/>
    <lineage>
        <taxon>Bacteria</taxon>
        <taxon>Pseudomonadati</taxon>
        <taxon>Pseudomonadota</taxon>
        <taxon>Gammaproteobacteria</taxon>
        <taxon>Chromatiales</taxon>
        <taxon>Chromatiaceae</taxon>
        <taxon>Thiorhodococcus</taxon>
    </lineage>
</organism>
<comment type="caution">
    <text evidence="5">The sequence shown here is derived from an EMBL/GenBank/DDBJ whole genome shotgun (WGS) entry which is preliminary data.</text>
</comment>
<keyword evidence="1" id="KW-0159">Chromosome partition</keyword>
<reference evidence="5 6" key="1">
    <citation type="submission" date="2020-02" db="EMBL/GenBank/DDBJ databases">
        <title>Genome sequences of Thiorhodococcus mannitoliphagus and Thiorhodococcus minor, purple sulfur photosynthetic bacteria in the gammaproteobacterial family, Chromatiaceae.</title>
        <authorList>
            <person name="Aviles F.A."/>
            <person name="Meyer T.E."/>
            <person name="Kyndt J.A."/>
        </authorList>
    </citation>
    <scope>NUCLEOTIDE SEQUENCE [LARGE SCALE GENOMIC DNA]</scope>
    <source>
        <strain evidence="5 6">DSM 11518</strain>
    </source>
</reference>
<evidence type="ECO:0000313" key="6">
    <source>
        <dbReference type="Proteomes" id="UP000483379"/>
    </source>
</evidence>